<evidence type="ECO:0000313" key="10">
    <source>
        <dbReference type="Proteomes" id="UP000478995"/>
    </source>
</evidence>
<evidence type="ECO:0000256" key="4">
    <source>
        <dbReference type="ARBA" id="ARBA00022741"/>
    </source>
</evidence>
<dbReference type="SMART" id="SM00382">
    <property type="entry name" value="AAA"/>
    <property type="match status" value="1"/>
</dbReference>
<dbReference type="InterPro" id="IPR015856">
    <property type="entry name" value="ABC_transpr_CbiO/EcfA_su"/>
</dbReference>
<evidence type="ECO:0000256" key="8">
    <source>
        <dbReference type="RuleBase" id="RU365104"/>
    </source>
</evidence>
<keyword evidence="7 8" id="KW-0472">Membrane</keyword>
<dbReference type="CDD" id="cd03225">
    <property type="entry name" value="ABC_cobalt_CbiO_domain1"/>
    <property type="match status" value="1"/>
</dbReference>
<dbReference type="Proteomes" id="UP000478995">
    <property type="component" value="Unassembled WGS sequence"/>
</dbReference>
<dbReference type="GO" id="GO:0043190">
    <property type="term" value="C:ATP-binding cassette (ABC) transporter complex"/>
    <property type="evidence" value="ECO:0007669"/>
    <property type="project" value="TreeGrafter"/>
</dbReference>
<evidence type="ECO:0000313" key="9">
    <source>
        <dbReference type="EMBL" id="NFG17902.1"/>
    </source>
</evidence>
<dbReference type="SUPFAM" id="SSF52540">
    <property type="entry name" value="P-loop containing nucleoside triphosphate hydrolases"/>
    <property type="match status" value="1"/>
</dbReference>
<gene>
    <name evidence="9" type="ORF">FC794_14110</name>
</gene>
<dbReference type="PANTHER" id="PTHR43553">
    <property type="entry name" value="HEAVY METAL TRANSPORTER"/>
    <property type="match status" value="1"/>
</dbReference>
<evidence type="ECO:0000256" key="1">
    <source>
        <dbReference type="ARBA" id="ARBA00004202"/>
    </source>
</evidence>
<dbReference type="PANTHER" id="PTHR43553:SF27">
    <property type="entry name" value="ENERGY-COUPLING FACTOR TRANSPORTER ATP-BINDING PROTEIN ECFA2"/>
    <property type="match status" value="1"/>
</dbReference>
<dbReference type="GO" id="GO:0042626">
    <property type="term" value="F:ATPase-coupled transmembrane transporter activity"/>
    <property type="evidence" value="ECO:0007669"/>
    <property type="project" value="TreeGrafter"/>
</dbReference>
<dbReference type="EC" id="7.-.-.-" evidence="8"/>
<dbReference type="InterPro" id="IPR017871">
    <property type="entry name" value="ABC_transporter-like_CS"/>
</dbReference>
<evidence type="ECO:0000256" key="2">
    <source>
        <dbReference type="ARBA" id="ARBA00022448"/>
    </source>
</evidence>
<comment type="subunit">
    <text evidence="8">Forms a stable energy-coupling factor (ECF) transporter complex composed of 2 membrane-embedded substrate-binding proteins (S component), 2 ATP-binding proteins (A component) and 2 transmembrane proteins (T component).</text>
</comment>
<keyword evidence="2 8" id="KW-0813">Transport</keyword>
<keyword evidence="4 8" id="KW-0547">Nucleotide-binding</keyword>
<dbReference type="GO" id="GO:0016887">
    <property type="term" value="F:ATP hydrolysis activity"/>
    <property type="evidence" value="ECO:0007669"/>
    <property type="project" value="InterPro"/>
</dbReference>
<dbReference type="InterPro" id="IPR003439">
    <property type="entry name" value="ABC_transporter-like_ATP-bd"/>
</dbReference>
<dbReference type="EMBL" id="SWOY01000005">
    <property type="protein sequence ID" value="NFG17902.1"/>
    <property type="molecule type" value="Genomic_DNA"/>
</dbReference>
<comment type="caution">
    <text evidence="9">The sequence shown here is derived from an EMBL/GenBank/DDBJ whole genome shotgun (WGS) entry which is preliminary data.</text>
</comment>
<dbReference type="AlphaFoldDB" id="A0A6B4A2K1"/>
<dbReference type="PROSITE" id="PS50893">
    <property type="entry name" value="ABC_TRANSPORTER_2"/>
    <property type="match status" value="1"/>
</dbReference>
<sequence length="288" mass="32223">MSIKIENLTHVYMEGTPFEKKAIDNINITIENGEFVALIGHTGSGKSTLIQHINGLLKPKSGNIIIDNVNIADKGVKLSSIRKKVGLVFQYPEYQLFEETIEKDIAFGPINLGLNQEEILNRVKRAMNIVGLDYEVYKDKSPFELSGGQKRRVAIAGVVAMEPKILILDEPTAGLDPKARDDIYSKIQALRKEYNMTIILVSHSMEDVAKFADKILVMHKGRCVLKGEPCEVFKEIDALENIGLAAPEVTYLVQKLRKKGFNLPDNIYTIEKAKKELLKSLKSEGIIK</sequence>
<dbReference type="FunFam" id="3.40.50.300:FF:000224">
    <property type="entry name" value="Energy-coupling factor transporter ATP-binding protein EcfA"/>
    <property type="match status" value="1"/>
</dbReference>
<dbReference type="Pfam" id="PF00005">
    <property type="entry name" value="ABC_tran"/>
    <property type="match status" value="1"/>
</dbReference>
<dbReference type="InterPro" id="IPR003593">
    <property type="entry name" value="AAA+_ATPase"/>
</dbReference>
<dbReference type="GO" id="GO:0005524">
    <property type="term" value="F:ATP binding"/>
    <property type="evidence" value="ECO:0007669"/>
    <property type="project" value="UniProtKB-UniRule"/>
</dbReference>
<evidence type="ECO:0000256" key="3">
    <source>
        <dbReference type="ARBA" id="ARBA00022475"/>
    </source>
</evidence>
<dbReference type="NCBIfam" id="NF010158">
    <property type="entry name" value="PRK13637.1"/>
    <property type="match status" value="1"/>
</dbReference>
<dbReference type="Gene3D" id="3.40.50.300">
    <property type="entry name" value="P-loop containing nucleotide triphosphate hydrolases"/>
    <property type="match status" value="1"/>
</dbReference>
<organism evidence="9 10">
    <name type="scientific">Clostridium botulinum</name>
    <dbReference type="NCBI Taxonomy" id="1491"/>
    <lineage>
        <taxon>Bacteria</taxon>
        <taxon>Bacillati</taxon>
        <taxon>Bacillota</taxon>
        <taxon>Clostridia</taxon>
        <taxon>Eubacteriales</taxon>
        <taxon>Clostridiaceae</taxon>
        <taxon>Clostridium</taxon>
    </lineage>
</organism>
<keyword evidence="3 8" id="KW-1003">Cell membrane</keyword>
<dbReference type="InterPro" id="IPR050095">
    <property type="entry name" value="ECF_ABC_transporter_ATP-bd"/>
</dbReference>
<reference evidence="9 10" key="1">
    <citation type="submission" date="2019-04" db="EMBL/GenBank/DDBJ databases">
        <title>Genome sequencing of Clostridium botulinum Groups I-IV and Clostridium butyricum.</title>
        <authorList>
            <person name="Brunt J."/>
            <person name="Van Vliet A.H.M."/>
            <person name="Stringer S.C."/>
            <person name="Carter A.T."/>
            <person name="Peck M.W."/>
        </authorList>
    </citation>
    <scope>NUCLEOTIDE SEQUENCE [LARGE SCALE GENOMIC DNA]</scope>
    <source>
        <strain evidence="9 10">IFR 18/037</strain>
    </source>
</reference>
<dbReference type="PROSITE" id="PS00211">
    <property type="entry name" value="ABC_TRANSPORTER_1"/>
    <property type="match status" value="1"/>
</dbReference>
<accession>A0A6B4A2K1</accession>
<comment type="similarity">
    <text evidence="8">Belongs to the ABC transporter superfamily. Energy-coupling factor EcfA family.</text>
</comment>
<evidence type="ECO:0000256" key="5">
    <source>
        <dbReference type="ARBA" id="ARBA00022840"/>
    </source>
</evidence>
<dbReference type="RefSeq" id="WP_012704081.1">
    <property type="nucleotide sequence ID" value="NZ_CP013296.1"/>
</dbReference>
<comment type="function">
    <text evidence="8">ATP-binding (A) component of a common energy-coupling factor (ECF) ABC-transporter complex.</text>
</comment>
<evidence type="ECO:0000256" key="7">
    <source>
        <dbReference type="ARBA" id="ARBA00023136"/>
    </source>
</evidence>
<dbReference type="InterPro" id="IPR027417">
    <property type="entry name" value="P-loop_NTPase"/>
</dbReference>
<keyword evidence="6" id="KW-1278">Translocase</keyword>
<name>A0A6B4A2K1_CLOBO</name>
<protein>
    <recommendedName>
        <fullName evidence="8">Energy-coupling factor transporter ATP-binding protein EcfA2</fullName>
        <ecNumber evidence="8">7.-.-.-</ecNumber>
    </recommendedName>
</protein>
<proteinExistence type="inferred from homology"/>
<dbReference type="NCBIfam" id="TIGR04521">
    <property type="entry name" value="ECF_ATPase_2"/>
    <property type="match status" value="1"/>
</dbReference>
<keyword evidence="5 8" id="KW-0067">ATP-binding</keyword>
<evidence type="ECO:0000256" key="6">
    <source>
        <dbReference type="ARBA" id="ARBA00022967"/>
    </source>
</evidence>
<comment type="subcellular location">
    <subcellularLocation>
        <location evidence="1 8">Cell membrane</location>
        <topology evidence="1 8">Peripheral membrane protein</topology>
    </subcellularLocation>
</comment>
<dbReference type="InterPro" id="IPR030946">
    <property type="entry name" value="EcfA2"/>
</dbReference>